<evidence type="ECO:0000313" key="1">
    <source>
        <dbReference type="EMBL" id="KAK2728645.1"/>
    </source>
</evidence>
<name>A0AAD9XW37_COLKA</name>
<dbReference type="Proteomes" id="UP001281614">
    <property type="component" value="Unassembled WGS sequence"/>
</dbReference>
<comment type="caution">
    <text evidence="1">The sequence shown here is derived from an EMBL/GenBank/DDBJ whole genome shotgun (WGS) entry which is preliminary data.</text>
</comment>
<keyword evidence="2" id="KW-1185">Reference proteome</keyword>
<dbReference type="EMBL" id="VYYT01000877">
    <property type="protein sequence ID" value="KAK2728645.1"/>
    <property type="molecule type" value="Genomic_DNA"/>
</dbReference>
<reference evidence="1" key="1">
    <citation type="submission" date="2023-02" db="EMBL/GenBank/DDBJ databases">
        <title>Colletotrichum kahawae CIFC_Que2 genome sequencing and assembly.</title>
        <authorList>
            <person name="Baroncelli R."/>
        </authorList>
    </citation>
    <scope>NUCLEOTIDE SEQUENCE</scope>
    <source>
        <strain evidence="1">CIFC_Que2</strain>
    </source>
</reference>
<dbReference type="AlphaFoldDB" id="A0AAD9XW37"/>
<gene>
    <name evidence="1" type="ORF">CKAH01_10775</name>
</gene>
<sequence>MDVLEGCRLSANSNKAIAHHLSVCNAIIWIGGRDPRSIVHMMPPHDGLPFGRSLPNTVPAATSSPSASYPELCMFSRVESPIRSAAHLAAPAATGGREVREGFHHTTKHSTQTPCHGRPNVTNVNLHSDRIAETAITPTKSPQHRVPDREGTAKGAKDARTFGAAGAITGPLRPLRHFAGYCVQRAACSVQRAACMLSAATANGLWLPCHPVNCKNAQRLSLIARGDDKTGRSLFDRR</sequence>
<accession>A0AAD9XW37</accession>
<protein>
    <submittedName>
        <fullName evidence="1">Uncharacterized protein</fullName>
    </submittedName>
</protein>
<proteinExistence type="predicted"/>
<evidence type="ECO:0000313" key="2">
    <source>
        <dbReference type="Proteomes" id="UP001281614"/>
    </source>
</evidence>
<organism evidence="1 2">
    <name type="scientific">Colletotrichum kahawae</name>
    <name type="common">Coffee berry disease fungus</name>
    <dbReference type="NCBI Taxonomy" id="34407"/>
    <lineage>
        <taxon>Eukaryota</taxon>
        <taxon>Fungi</taxon>
        <taxon>Dikarya</taxon>
        <taxon>Ascomycota</taxon>
        <taxon>Pezizomycotina</taxon>
        <taxon>Sordariomycetes</taxon>
        <taxon>Hypocreomycetidae</taxon>
        <taxon>Glomerellales</taxon>
        <taxon>Glomerellaceae</taxon>
        <taxon>Colletotrichum</taxon>
        <taxon>Colletotrichum gloeosporioides species complex</taxon>
    </lineage>
</organism>